<reference evidence="2 3" key="1">
    <citation type="submission" date="2018-06" db="EMBL/GenBank/DDBJ databases">
        <authorList>
            <consortium name="Pathogen Informatics"/>
            <person name="Doyle S."/>
        </authorList>
    </citation>
    <scope>NUCLEOTIDE SEQUENCE [LARGE SCALE GENOMIC DNA]</scope>
    <source>
        <strain evidence="2 3">NCTC9617</strain>
    </source>
</reference>
<sequence length="173" mass="19304">MIKPKTPNSMEIAGQPAVINYVPELNAFRGKFLGLSGYCDFVSDSIQGLQQEGEISLQEYLADCHEAGIEPYAHPEKMKTFTLRYPESFGERLSSAAAEEQVSVNTWILETLNETSQTGLKQPAADRYRFNFHPLNTANAHGARRAGQSRRRQNAVPRPYHLSAPQSPGSRHD</sequence>
<dbReference type="InterPro" id="IPR008651">
    <property type="entry name" value="Uncharacterised_HicB"/>
</dbReference>
<gene>
    <name evidence="2" type="ORF">NCTC9617_03852</name>
</gene>
<dbReference type="Proteomes" id="UP000255167">
    <property type="component" value="Unassembled WGS sequence"/>
</dbReference>
<dbReference type="AlphaFoldDB" id="A0A378FTD1"/>
<name>A0A378FTD1_KLEPN</name>
<protein>
    <submittedName>
        <fullName evidence="2">Uncharacterized protein encoded in hypervariable junctions of pilus gene clusters</fullName>
    </submittedName>
</protein>
<dbReference type="Pfam" id="PF05534">
    <property type="entry name" value="HicB"/>
    <property type="match status" value="1"/>
</dbReference>
<dbReference type="GO" id="GO:0006355">
    <property type="term" value="P:regulation of DNA-templated transcription"/>
    <property type="evidence" value="ECO:0007669"/>
    <property type="project" value="InterPro"/>
</dbReference>
<dbReference type="SUPFAM" id="SSF47598">
    <property type="entry name" value="Ribbon-helix-helix"/>
    <property type="match status" value="1"/>
</dbReference>
<proteinExistence type="predicted"/>
<feature type="region of interest" description="Disordered" evidence="1">
    <location>
        <begin position="139"/>
        <end position="173"/>
    </location>
</feature>
<organism evidence="2 3">
    <name type="scientific">Klebsiella pneumoniae</name>
    <dbReference type="NCBI Taxonomy" id="573"/>
    <lineage>
        <taxon>Bacteria</taxon>
        <taxon>Pseudomonadati</taxon>
        <taxon>Pseudomonadota</taxon>
        <taxon>Gammaproteobacteria</taxon>
        <taxon>Enterobacterales</taxon>
        <taxon>Enterobacteriaceae</taxon>
        <taxon>Klebsiella/Raoultella group</taxon>
        <taxon>Klebsiella</taxon>
        <taxon>Klebsiella pneumoniae complex</taxon>
    </lineage>
</organism>
<evidence type="ECO:0000256" key="1">
    <source>
        <dbReference type="SAM" id="MobiDB-lite"/>
    </source>
</evidence>
<dbReference type="EMBL" id="UGNC01000005">
    <property type="protein sequence ID" value="STW47303.1"/>
    <property type="molecule type" value="Genomic_DNA"/>
</dbReference>
<feature type="compositionally biased region" description="Polar residues" evidence="1">
    <location>
        <begin position="164"/>
        <end position="173"/>
    </location>
</feature>
<accession>A0A378FTD1</accession>
<dbReference type="InterPro" id="IPR010985">
    <property type="entry name" value="Ribbon_hlx_hlx"/>
</dbReference>
<evidence type="ECO:0000313" key="2">
    <source>
        <dbReference type="EMBL" id="STW47303.1"/>
    </source>
</evidence>
<evidence type="ECO:0000313" key="3">
    <source>
        <dbReference type="Proteomes" id="UP000255167"/>
    </source>
</evidence>
<feature type="compositionally biased region" description="Basic residues" evidence="1">
    <location>
        <begin position="142"/>
        <end position="153"/>
    </location>
</feature>